<evidence type="ECO:0000256" key="4">
    <source>
        <dbReference type="ARBA" id="ARBA00022989"/>
    </source>
</evidence>
<keyword evidence="13" id="KW-1185">Reference proteome</keyword>
<dbReference type="InterPro" id="IPR017452">
    <property type="entry name" value="GPCR_Rhodpsn_7TM"/>
</dbReference>
<keyword evidence="8" id="KW-0325">Glycoprotein</keyword>
<evidence type="ECO:0000313" key="13">
    <source>
        <dbReference type="Proteomes" id="UP000694405"/>
    </source>
</evidence>
<evidence type="ECO:0000256" key="2">
    <source>
        <dbReference type="ARBA" id="ARBA00004141"/>
    </source>
</evidence>
<keyword evidence="9 10" id="KW-0807">Transducer</keyword>
<feature type="transmembrane region" description="Helical" evidence="11">
    <location>
        <begin position="54"/>
        <end position="79"/>
    </location>
</feature>
<feature type="transmembrane region" description="Helical" evidence="11">
    <location>
        <begin position="168"/>
        <end position="192"/>
    </location>
</feature>
<dbReference type="AlphaFoldDB" id="A0A8V5FYP8"/>
<dbReference type="Gene3D" id="1.20.1070.10">
    <property type="entry name" value="Rhodopsin 7-helix transmembrane proteins"/>
    <property type="match status" value="1"/>
</dbReference>
<dbReference type="Proteomes" id="UP000694405">
    <property type="component" value="Chromosome 4"/>
</dbReference>
<feature type="transmembrane region" description="Helical" evidence="11">
    <location>
        <begin position="263"/>
        <end position="286"/>
    </location>
</feature>
<protein>
    <recommendedName>
        <fullName evidence="11">Olfactory receptor</fullName>
    </recommendedName>
</protein>
<dbReference type="PRINTS" id="PR00245">
    <property type="entry name" value="OLFACTORYR"/>
</dbReference>
<keyword evidence="11" id="KW-1003">Cell membrane</keyword>
<organism evidence="12 13">
    <name type="scientific">Melopsittacus undulatus</name>
    <name type="common">Budgerigar</name>
    <name type="synonym">Psittacus undulatus</name>
    <dbReference type="NCBI Taxonomy" id="13146"/>
    <lineage>
        <taxon>Eukaryota</taxon>
        <taxon>Metazoa</taxon>
        <taxon>Chordata</taxon>
        <taxon>Craniata</taxon>
        <taxon>Vertebrata</taxon>
        <taxon>Euteleostomi</taxon>
        <taxon>Archelosauria</taxon>
        <taxon>Archosauria</taxon>
        <taxon>Dinosauria</taxon>
        <taxon>Saurischia</taxon>
        <taxon>Theropoda</taxon>
        <taxon>Coelurosauria</taxon>
        <taxon>Aves</taxon>
        <taxon>Neognathae</taxon>
        <taxon>Neoaves</taxon>
        <taxon>Telluraves</taxon>
        <taxon>Australaves</taxon>
        <taxon>Psittaciformes</taxon>
        <taxon>Psittaculidae</taxon>
        <taxon>Melopsittacus</taxon>
    </lineage>
</organism>
<evidence type="ECO:0000256" key="6">
    <source>
        <dbReference type="ARBA" id="ARBA00023136"/>
    </source>
</evidence>
<dbReference type="CDD" id="cd15408">
    <property type="entry name" value="7tmA_OR5AK3-like"/>
    <property type="match status" value="1"/>
</dbReference>
<dbReference type="FunFam" id="1.20.1070.10:FF:000003">
    <property type="entry name" value="Olfactory receptor"/>
    <property type="match status" value="1"/>
</dbReference>
<comment type="function">
    <text evidence="1">Odorant receptor.</text>
</comment>
<keyword evidence="5 10" id="KW-0297">G-protein coupled receptor</keyword>
<dbReference type="GO" id="GO:0004984">
    <property type="term" value="F:olfactory receptor activity"/>
    <property type="evidence" value="ECO:0007669"/>
    <property type="project" value="InterPro"/>
</dbReference>
<comment type="similarity">
    <text evidence="10">Belongs to the G-protein coupled receptor 1 family.</text>
</comment>
<dbReference type="InterPro" id="IPR000276">
    <property type="entry name" value="GPCR_Rhodpsn"/>
</dbReference>
<reference evidence="12" key="1">
    <citation type="submission" date="2020-03" db="EMBL/GenBank/DDBJ databases">
        <title>Melopsittacus undulatus (budgerigar) genome, bMelUnd1, maternal haplotype with Z.</title>
        <authorList>
            <person name="Gedman G."/>
            <person name="Mountcastle J."/>
            <person name="Haase B."/>
            <person name="Formenti G."/>
            <person name="Wright T."/>
            <person name="Apodaca J."/>
            <person name="Pelan S."/>
            <person name="Chow W."/>
            <person name="Rhie A."/>
            <person name="Howe K."/>
            <person name="Fedrigo O."/>
            <person name="Jarvis E.D."/>
        </authorList>
    </citation>
    <scope>NUCLEOTIDE SEQUENCE [LARGE SCALE GENOMIC DNA]</scope>
</reference>
<dbReference type="Ensembl" id="ENSMUNT00000033780.1">
    <property type="protein sequence ID" value="ENSMUNP00000022895.1"/>
    <property type="gene ID" value="ENSMUNG00000021868.1"/>
</dbReference>
<evidence type="ECO:0000256" key="5">
    <source>
        <dbReference type="ARBA" id="ARBA00023040"/>
    </source>
</evidence>
<dbReference type="PRINTS" id="PR00237">
    <property type="entry name" value="GPCRRHODOPSN"/>
</dbReference>
<reference evidence="12" key="3">
    <citation type="submission" date="2025-09" db="UniProtKB">
        <authorList>
            <consortium name="Ensembl"/>
        </authorList>
    </citation>
    <scope>IDENTIFICATION</scope>
</reference>
<dbReference type="SUPFAM" id="SSF81321">
    <property type="entry name" value="Family A G protein-coupled receptor-like"/>
    <property type="match status" value="1"/>
</dbReference>
<feature type="transmembrane region" description="Helical" evidence="11">
    <location>
        <begin position="225"/>
        <end position="251"/>
    </location>
</feature>
<evidence type="ECO:0000256" key="11">
    <source>
        <dbReference type="RuleBase" id="RU363047"/>
    </source>
</evidence>
<feature type="transmembrane region" description="Helical" evidence="11">
    <location>
        <begin position="298"/>
        <end position="318"/>
    </location>
</feature>
<dbReference type="PROSITE" id="PS00237">
    <property type="entry name" value="G_PROTEIN_RECEP_F1_1"/>
    <property type="match status" value="1"/>
</dbReference>
<keyword evidence="7 10" id="KW-0675">Receptor</keyword>
<evidence type="ECO:0000256" key="8">
    <source>
        <dbReference type="ARBA" id="ARBA00023180"/>
    </source>
</evidence>
<feature type="transmembrane region" description="Helical" evidence="11">
    <location>
        <begin position="88"/>
        <end position="109"/>
    </location>
</feature>
<dbReference type="Pfam" id="PF13853">
    <property type="entry name" value="7tm_4"/>
    <property type="match status" value="1"/>
</dbReference>
<sequence>FSYLFPWSLSNISLCCSDSFYTPVESMAEENQTKQVTELTLVGLRDNPRLQAPLFILFLLIYFTMLVGNLGMVVLIIWLDSQLQTPMYFFLGHLSFLDLCYSSVVTPKMLLSLLSERKTISFAGCFLQLYFYAAFVITECYLLAGMAYDRYVAICNPLRYPILMSQKVCVSLLAGSYAVGLFNSAIFTGFALRLSFCGPNVIDHFFCDGPPLSKLACSDTSLNHMLLFAFGGFNKVTTISVILISYGHILFTVLRTGSVLGKAFGTCASHLMVVTIFYGTLIFMYLRPSSSYNLGRDKIVSVFYTMVTPMLNPFIYSLRNKEVKNALKRTVGRMVISLPKG</sequence>
<comment type="subcellular location">
    <subcellularLocation>
        <location evidence="11">Cell membrane</location>
        <topology evidence="11">Multi-pass membrane protein</topology>
    </subcellularLocation>
    <subcellularLocation>
        <location evidence="2">Membrane</location>
        <topology evidence="2">Multi-pass membrane protein</topology>
    </subcellularLocation>
</comment>
<feature type="transmembrane region" description="Helical" evidence="11">
    <location>
        <begin position="129"/>
        <end position="148"/>
    </location>
</feature>
<evidence type="ECO:0000256" key="3">
    <source>
        <dbReference type="ARBA" id="ARBA00022692"/>
    </source>
</evidence>
<evidence type="ECO:0000256" key="1">
    <source>
        <dbReference type="ARBA" id="ARBA00002936"/>
    </source>
</evidence>
<evidence type="ECO:0000313" key="12">
    <source>
        <dbReference type="Ensembl" id="ENSMUNP00000022895.1"/>
    </source>
</evidence>
<proteinExistence type="inferred from homology"/>
<evidence type="ECO:0000256" key="10">
    <source>
        <dbReference type="RuleBase" id="RU000688"/>
    </source>
</evidence>
<dbReference type="GO" id="GO:0004930">
    <property type="term" value="F:G protein-coupled receptor activity"/>
    <property type="evidence" value="ECO:0007669"/>
    <property type="project" value="UniProtKB-KW"/>
</dbReference>
<keyword evidence="11" id="KW-0716">Sensory transduction</keyword>
<dbReference type="PROSITE" id="PS50262">
    <property type="entry name" value="G_PROTEIN_RECEP_F1_2"/>
    <property type="match status" value="1"/>
</dbReference>
<evidence type="ECO:0000256" key="9">
    <source>
        <dbReference type="ARBA" id="ARBA00023224"/>
    </source>
</evidence>
<dbReference type="PANTHER" id="PTHR48018">
    <property type="entry name" value="OLFACTORY RECEPTOR"/>
    <property type="match status" value="1"/>
</dbReference>
<dbReference type="InterPro" id="IPR000725">
    <property type="entry name" value="Olfact_rcpt"/>
</dbReference>
<keyword evidence="3 10" id="KW-0812">Transmembrane</keyword>
<name>A0A8V5FYP8_MELUD</name>
<keyword evidence="4 11" id="KW-1133">Transmembrane helix</keyword>
<accession>A0A8V5FYP8</accession>
<reference evidence="12" key="2">
    <citation type="submission" date="2025-08" db="UniProtKB">
        <authorList>
            <consortium name="Ensembl"/>
        </authorList>
    </citation>
    <scope>IDENTIFICATION</scope>
</reference>
<keyword evidence="6 11" id="KW-0472">Membrane</keyword>
<dbReference type="GO" id="GO:0005886">
    <property type="term" value="C:plasma membrane"/>
    <property type="evidence" value="ECO:0007669"/>
    <property type="project" value="UniProtKB-SubCell"/>
</dbReference>
<keyword evidence="11" id="KW-0552">Olfaction</keyword>
<evidence type="ECO:0000256" key="7">
    <source>
        <dbReference type="ARBA" id="ARBA00023170"/>
    </source>
</evidence>